<comment type="function">
    <text evidence="9">Part of the ABC transporter FtsEX involved in cellular division. Has ATPase activity.</text>
</comment>
<evidence type="ECO:0000256" key="3">
    <source>
        <dbReference type="ARBA" id="ARBA00022475"/>
    </source>
</evidence>
<dbReference type="InterPro" id="IPR015854">
    <property type="entry name" value="ABC_transpr_LolD-like"/>
</dbReference>
<evidence type="ECO:0000256" key="5">
    <source>
        <dbReference type="ARBA" id="ARBA00022741"/>
    </source>
</evidence>
<protein>
    <recommendedName>
        <fullName evidence="2 11">Cell division ATP-binding protein FtsE</fullName>
    </recommendedName>
</protein>
<evidence type="ECO:0000256" key="1">
    <source>
        <dbReference type="ARBA" id="ARBA00005417"/>
    </source>
</evidence>
<keyword evidence="15" id="KW-1185">Reference proteome</keyword>
<dbReference type="InterPro" id="IPR003439">
    <property type="entry name" value="ABC_transporter-like_ATP-bd"/>
</dbReference>
<keyword evidence="5 11" id="KW-0547">Nucleotide-binding</keyword>
<evidence type="ECO:0000256" key="10">
    <source>
        <dbReference type="ARBA" id="ARBA00063837"/>
    </source>
</evidence>
<evidence type="ECO:0000256" key="8">
    <source>
        <dbReference type="ARBA" id="ARBA00023306"/>
    </source>
</evidence>
<keyword evidence="3 11" id="KW-1003">Cell membrane</keyword>
<dbReference type="AlphaFoldDB" id="A0A430FFN5"/>
<dbReference type="RefSeq" id="WP_125981833.1">
    <property type="nucleotide sequence ID" value="NZ_QXGL01000006.1"/>
</dbReference>
<organism evidence="14 15">
    <name type="scientific">Bifidobacterium goeldii</name>
    <dbReference type="NCBI Taxonomy" id="2306975"/>
    <lineage>
        <taxon>Bacteria</taxon>
        <taxon>Bacillati</taxon>
        <taxon>Actinomycetota</taxon>
        <taxon>Actinomycetes</taxon>
        <taxon>Bifidobacteriales</taxon>
        <taxon>Bifidobacteriaceae</taxon>
        <taxon>Bifidobacterium</taxon>
    </lineage>
</organism>
<dbReference type="InterPro" id="IPR027417">
    <property type="entry name" value="P-loop_NTPase"/>
</dbReference>
<dbReference type="NCBIfam" id="TIGR02673">
    <property type="entry name" value="FtsE"/>
    <property type="match status" value="1"/>
</dbReference>
<evidence type="ECO:0000259" key="13">
    <source>
        <dbReference type="PROSITE" id="PS50893"/>
    </source>
</evidence>
<keyword evidence="8 11" id="KW-0131">Cell cycle</keyword>
<dbReference type="GO" id="GO:0051301">
    <property type="term" value="P:cell division"/>
    <property type="evidence" value="ECO:0007669"/>
    <property type="project" value="UniProtKB-UniRule"/>
</dbReference>
<feature type="compositionally biased region" description="Low complexity" evidence="12">
    <location>
        <begin position="400"/>
        <end position="415"/>
    </location>
</feature>
<dbReference type="PROSITE" id="PS00211">
    <property type="entry name" value="ABC_TRANSPORTER_1"/>
    <property type="match status" value="1"/>
</dbReference>
<keyword evidence="4 11" id="KW-0132">Cell division</keyword>
<comment type="similarity">
    <text evidence="1 11">Belongs to the ABC transporter superfamily.</text>
</comment>
<comment type="subcellular location">
    <subcellularLocation>
        <location evidence="11">Cell membrane</location>
        <topology evidence="11">Peripheral membrane protein</topology>
        <orientation evidence="11">Cytoplasmic side</orientation>
    </subcellularLocation>
</comment>
<dbReference type="PANTHER" id="PTHR24220:SF470">
    <property type="entry name" value="CELL DIVISION ATP-BINDING PROTEIN FTSE"/>
    <property type="match status" value="1"/>
</dbReference>
<dbReference type="EMBL" id="QXGL01000006">
    <property type="protein sequence ID" value="RSX51705.1"/>
    <property type="molecule type" value="Genomic_DNA"/>
</dbReference>
<dbReference type="Proteomes" id="UP000287533">
    <property type="component" value="Unassembled WGS sequence"/>
</dbReference>
<dbReference type="PANTHER" id="PTHR24220">
    <property type="entry name" value="IMPORT ATP-BINDING PROTEIN"/>
    <property type="match status" value="1"/>
</dbReference>
<dbReference type="SMART" id="SM00382">
    <property type="entry name" value="AAA"/>
    <property type="match status" value="1"/>
</dbReference>
<sequence>MALISLDHVSKVYPRGTRPALDDVNLHIDRGDFVFLVGASGSGKTTLLSLLLREEEATDGEIRVAGNDLRRLTNRQVPQYRRSIGFVFQDYKLLANKTVWQNVAFALEVIGTRRSAIKSLVPQVLQTVGLTGKEGNYPHELSGGEQQRVAIARAYVNHPQILLADEPTGNLDPTTSLGIMEVLDAINRTGTTIVMATHNEEIVNSMRKRVVELHSGKIVRDEAQGSYDSAEFFPDSEVASKAHQALSGVAADSSDEHERFRPKHAAVESVEVTTIEAKGEEGAVEGVRMVAQAVDGDVRNEGIARLAQSVHSGRTGRYGEAFQSVEDTLTWGKGLDLEQLARQEAEAAAQSQAEAATPDAQAEQSEAPAENHDSTENRDSATIDERKPADETGDAEELSEPVAASEPAAENAETTEAAETEAESASAMPPSPPMPPAPPAPPAAAKNEQQHSEHEATSTTTQEHQ</sequence>
<feature type="region of interest" description="Disordered" evidence="12">
    <location>
        <begin position="343"/>
        <end position="465"/>
    </location>
</feature>
<proteinExistence type="inferred from homology"/>
<dbReference type="GO" id="GO:0005524">
    <property type="term" value="F:ATP binding"/>
    <property type="evidence" value="ECO:0007669"/>
    <property type="project" value="UniProtKB-UniRule"/>
</dbReference>
<keyword evidence="7 11" id="KW-0472">Membrane</keyword>
<evidence type="ECO:0000256" key="7">
    <source>
        <dbReference type="ARBA" id="ARBA00023136"/>
    </source>
</evidence>
<accession>A0A430FFN5</accession>
<dbReference type="Gene3D" id="3.40.50.300">
    <property type="entry name" value="P-loop containing nucleotide triphosphate hydrolases"/>
    <property type="match status" value="1"/>
</dbReference>
<dbReference type="FunFam" id="3.40.50.300:FF:000056">
    <property type="entry name" value="Cell division ATP-binding protein FtsE"/>
    <property type="match status" value="1"/>
</dbReference>
<feature type="domain" description="ABC transporter" evidence="13">
    <location>
        <begin position="4"/>
        <end position="240"/>
    </location>
</feature>
<evidence type="ECO:0000256" key="12">
    <source>
        <dbReference type="SAM" id="MobiDB-lite"/>
    </source>
</evidence>
<dbReference type="SUPFAM" id="SSF52540">
    <property type="entry name" value="P-loop containing nucleoside triphosphate hydrolases"/>
    <property type="match status" value="1"/>
</dbReference>
<dbReference type="InterPro" id="IPR003593">
    <property type="entry name" value="AAA+_ATPase"/>
</dbReference>
<dbReference type="GO" id="GO:0005886">
    <property type="term" value="C:plasma membrane"/>
    <property type="evidence" value="ECO:0007669"/>
    <property type="project" value="UniProtKB-SubCell"/>
</dbReference>
<dbReference type="GO" id="GO:0016887">
    <property type="term" value="F:ATP hydrolysis activity"/>
    <property type="evidence" value="ECO:0007669"/>
    <property type="project" value="InterPro"/>
</dbReference>
<evidence type="ECO:0000256" key="4">
    <source>
        <dbReference type="ARBA" id="ARBA00022618"/>
    </source>
</evidence>
<evidence type="ECO:0000256" key="9">
    <source>
        <dbReference type="ARBA" id="ARBA00054718"/>
    </source>
</evidence>
<feature type="compositionally biased region" description="Low complexity" evidence="12">
    <location>
        <begin position="346"/>
        <end position="356"/>
    </location>
</feature>
<dbReference type="PROSITE" id="PS50893">
    <property type="entry name" value="ABC_TRANSPORTER_2"/>
    <property type="match status" value="1"/>
</dbReference>
<dbReference type="OrthoDB" id="9802264at2"/>
<feature type="compositionally biased region" description="Basic and acidic residues" evidence="12">
    <location>
        <begin position="369"/>
        <end position="390"/>
    </location>
</feature>
<gene>
    <name evidence="11" type="primary">ftsE</name>
    <name evidence="14" type="ORF">D2E25_1680</name>
</gene>
<dbReference type="InterPro" id="IPR005286">
    <property type="entry name" value="Cell_div_FtsE"/>
</dbReference>
<evidence type="ECO:0000256" key="11">
    <source>
        <dbReference type="RuleBase" id="RU365094"/>
    </source>
</evidence>
<feature type="compositionally biased region" description="Pro residues" evidence="12">
    <location>
        <begin position="429"/>
        <end position="442"/>
    </location>
</feature>
<dbReference type="GO" id="GO:0022857">
    <property type="term" value="F:transmembrane transporter activity"/>
    <property type="evidence" value="ECO:0007669"/>
    <property type="project" value="TreeGrafter"/>
</dbReference>
<evidence type="ECO:0000256" key="6">
    <source>
        <dbReference type="ARBA" id="ARBA00022840"/>
    </source>
</evidence>
<comment type="caution">
    <text evidence="14">The sequence shown here is derived from an EMBL/GenBank/DDBJ whole genome shotgun (WGS) entry which is preliminary data.</text>
</comment>
<dbReference type="InterPro" id="IPR017871">
    <property type="entry name" value="ABC_transporter-like_CS"/>
</dbReference>
<keyword evidence="6 11" id="KW-0067">ATP-binding</keyword>
<evidence type="ECO:0000256" key="2">
    <source>
        <dbReference type="ARBA" id="ARBA00020019"/>
    </source>
</evidence>
<dbReference type="Pfam" id="PF00005">
    <property type="entry name" value="ABC_tran"/>
    <property type="match status" value="1"/>
</dbReference>
<name>A0A430FFN5_9BIFI</name>
<reference evidence="14 15" key="1">
    <citation type="submission" date="2018-09" db="EMBL/GenBank/DDBJ databases">
        <title>Characterization of the phylogenetic diversity of five novel species belonging to the genus Bifidobacterium.</title>
        <authorList>
            <person name="Lugli G.A."/>
            <person name="Duranti S."/>
            <person name="Milani C."/>
        </authorList>
    </citation>
    <scope>NUCLEOTIDE SEQUENCE [LARGE SCALE GENOMIC DNA]</scope>
    <source>
        <strain evidence="14 15">2034B</strain>
    </source>
</reference>
<evidence type="ECO:0000313" key="14">
    <source>
        <dbReference type="EMBL" id="RSX51705.1"/>
    </source>
</evidence>
<comment type="subunit">
    <text evidence="10 11">Homodimer. Forms a membrane-associated complex with FtsX.</text>
</comment>
<evidence type="ECO:0000313" key="15">
    <source>
        <dbReference type="Proteomes" id="UP000287533"/>
    </source>
</evidence>